<name>A0A4P2VLJ4_FLUSA</name>
<evidence type="ECO:0000313" key="6">
    <source>
        <dbReference type="Proteomes" id="UP000291236"/>
    </source>
</evidence>
<reference evidence="5 6" key="1">
    <citation type="submission" date="2018-12" db="EMBL/GenBank/DDBJ databases">
        <title>Rubrispira sanarue gen. nov., sp., nov., a member of the order Silvanigrellales, isolated from a brackish lake in Hamamatsu Japan.</title>
        <authorList>
            <person name="Maejima Y."/>
            <person name="Iino T."/>
            <person name="Muraguchi Y."/>
            <person name="Fukuda K."/>
            <person name="Nojiri H."/>
            <person name="Ohkuma M."/>
            <person name="Moriuchi R."/>
            <person name="Dohra H."/>
            <person name="Kimbara K."/>
            <person name="Shintani M."/>
        </authorList>
    </citation>
    <scope>NUCLEOTIDE SEQUENCE [LARGE SCALE GENOMIC DNA]</scope>
    <source>
        <strain evidence="5 6">RF1110005</strain>
    </source>
</reference>
<evidence type="ECO:0000256" key="3">
    <source>
        <dbReference type="PROSITE-ProRule" id="PRU00169"/>
    </source>
</evidence>
<keyword evidence="2" id="KW-0902">Two-component regulatory system</keyword>
<accession>A0A4P2VLJ4</accession>
<sequence length="219" mass="24806">MKNNNILIVDDSEFDRNILVDGLRQKGGYKTFHADNDKQCFKILKKNNINLILMDIMMPGKLGSELLEKIRETHNSLELPIIMVTAKGDASDIIDCLQKGANDYIKKPVHFDIAVTRISTHLKLAELSKEMTKLKKIEALNAMVATYNHEINNPLAIAINCLESPELRDTEIGKKLNDSLWRIADIVKKIGNIGESLDIELEEYAFKTKMIKIEKALKS</sequence>
<dbReference type="PANTHER" id="PTHR44591:SF14">
    <property type="entry name" value="PROTEIN PILG"/>
    <property type="match status" value="1"/>
</dbReference>
<keyword evidence="6" id="KW-1185">Reference proteome</keyword>
<dbReference type="RefSeq" id="WP_130606562.1">
    <property type="nucleotide sequence ID" value="NZ_AP019368.1"/>
</dbReference>
<keyword evidence="1 3" id="KW-0597">Phosphoprotein</keyword>
<feature type="domain" description="Response regulatory" evidence="4">
    <location>
        <begin position="5"/>
        <end position="122"/>
    </location>
</feature>
<evidence type="ECO:0000256" key="2">
    <source>
        <dbReference type="ARBA" id="ARBA00023012"/>
    </source>
</evidence>
<dbReference type="EMBL" id="AP019368">
    <property type="protein sequence ID" value="BBH52259.1"/>
    <property type="molecule type" value="Genomic_DNA"/>
</dbReference>
<organism evidence="5 6">
    <name type="scientific">Fluviispira sanaruensis</name>
    <dbReference type="NCBI Taxonomy" id="2493639"/>
    <lineage>
        <taxon>Bacteria</taxon>
        <taxon>Pseudomonadati</taxon>
        <taxon>Bdellovibrionota</taxon>
        <taxon>Oligoflexia</taxon>
        <taxon>Silvanigrellales</taxon>
        <taxon>Silvanigrellaceae</taxon>
        <taxon>Fluviispira</taxon>
    </lineage>
</organism>
<feature type="modified residue" description="4-aspartylphosphate" evidence="3">
    <location>
        <position position="55"/>
    </location>
</feature>
<dbReference type="PROSITE" id="PS50110">
    <property type="entry name" value="RESPONSE_REGULATORY"/>
    <property type="match status" value="1"/>
</dbReference>
<dbReference type="InterPro" id="IPR011006">
    <property type="entry name" value="CheY-like_superfamily"/>
</dbReference>
<dbReference type="Proteomes" id="UP000291236">
    <property type="component" value="Chromosome"/>
</dbReference>
<dbReference type="PANTHER" id="PTHR44591">
    <property type="entry name" value="STRESS RESPONSE REGULATOR PROTEIN 1"/>
    <property type="match status" value="1"/>
</dbReference>
<evidence type="ECO:0000313" key="5">
    <source>
        <dbReference type="EMBL" id="BBH52259.1"/>
    </source>
</evidence>
<dbReference type="Gene3D" id="1.10.287.130">
    <property type="match status" value="1"/>
</dbReference>
<gene>
    <name evidence="5" type="ORF">JCM31447_06990</name>
</gene>
<dbReference type="CDD" id="cd17574">
    <property type="entry name" value="REC_OmpR"/>
    <property type="match status" value="1"/>
</dbReference>
<evidence type="ECO:0000256" key="1">
    <source>
        <dbReference type="ARBA" id="ARBA00022553"/>
    </source>
</evidence>
<dbReference type="Gene3D" id="3.40.50.2300">
    <property type="match status" value="1"/>
</dbReference>
<dbReference type="AlphaFoldDB" id="A0A4P2VLJ4"/>
<dbReference type="GO" id="GO:0000160">
    <property type="term" value="P:phosphorelay signal transduction system"/>
    <property type="evidence" value="ECO:0007669"/>
    <property type="project" value="UniProtKB-KW"/>
</dbReference>
<protein>
    <recommendedName>
        <fullName evidence="4">Response regulatory domain-containing protein</fullName>
    </recommendedName>
</protein>
<evidence type="ECO:0000259" key="4">
    <source>
        <dbReference type="PROSITE" id="PS50110"/>
    </source>
</evidence>
<dbReference type="Pfam" id="PF00072">
    <property type="entry name" value="Response_reg"/>
    <property type="match status" value="1"/>
</dbReference>
<dbReference type="InterPro" id="IPR001789">
    <property type="entry name" value="Sig_transdc_resp-reg_receiver"/>
</dbReference>
<dbReference type="KEGG" id="sbf:JCM31447_06990"/>
<dbReference type="SMART" id="SM00448">
    <property type="entry name" value="REC"/>
    <property type="match status" value="1"/>
</dbReference>
<dbReference type="SUPFAM" id="SSF52172">
    <property type="entry name" value="CheY-like"/>
    <property type="match status" value="1"/>
</dbReference>
<dbReference type="InterPro" id="IPR050595">
    <property type="entry name" value="Bact_response_regulator"/>
</dbReference>
<dbReference type="OrthoDB" id="5298141at2"/>
<proteinExistence type="predicted"/>